<evidence type="ECO:0008006" key="4">
    <source>
        <dbReference type="Google" id="ProtNLM"/>
    </source>
</evidence>
<reference evidence="2 3" key="1">
    <citation type="journal article" date="2013" name="ISME J.">
        <title>A metabolic model for members of the genus Tetrasphaera involved in enhanced biological phosphorus removal.</title>
        <authorList>
            <person name="Kristiansen R."/>
            <person name="Nguyen H.T.T."/>
            <person name="Saunders A.M."/>
            <person name="Nielsen J.L."/>
            <person name="Wimmer R."/>
            <person name="Le V.Q."/>
            <person name="McIlroy S.J."/>
            <person name="Petrovski S."/>
            <person name="Seviour R.J."/>
            <person name="Calteau A."/>
            <person name="Nielsen K.L."/>
            <person name="Nielsen P.H."/>
        </authorList>
    </citation>
    <scope>NUCLEOTIDE SEQUENCE [LARGE SCALE GENOMIC DNA]</scope>
    <source>
        <strain evidence="2 3">Ben110</strain>
    </source>
</reference>
<name>W6K0Z1_9MICO</name>
<dbReference type="STRING" id="1193182.BN11_520007"/>
<organism evidence="2 3">
    <name type="scientific">Nostocoides australiense Ben110</name>
    <dbReference type="NCBI Taxonomy" id="1193182"/>
    <lineage>
        <taxon>Bacteria</taxon>
        <taxon>Bacillati</taxon>
        <taxon>Actinomycetota</taxon>
        <taxon>Actinomycetes</taxon>
        <taxon>Micrococcales</taxon>
        <taxon>Intrasporangiaceae</taxon>
        <taxon>Nostocoides</taxon>
    </lineage>
</organism>
<dbReference type="Pfam" id="PF10825">
    <property type="entry name" value="DUF2752"/>
    <property type="match status" value="1"/>
</dbReference>
<accession>W6K0Z1</accession>
<evidence type="ECO:0000313" key="2">
    <source>
        <dbReference type="EMBL" id="CCH75132.1"/>
    </source>
</evidence>
<gene>
    <name evidence="2" type="ORF">BN11_520007</name>
</gene>
<keyword evidence="3" id="KW-1185">Reference proteome</keyword>
<dbReference type="RefSeq" id="WP_053084011.1">
    <property type="nucleotide sequence ID" value="NZ_HG764815.1"/>
</dbReference>
<feature type="transmembrane region" description="Helical" evidence="1">
    <location>
        <begin position="56"/>
        <end position="82"/>
    </location>
</feature>
<keyword evidence="1" id="KW-0472">Membrane</keyword>
<keyword evidence="1" id="KW-1133">Transmembrane helix</keyword>
<proteinExistence type="predicted"/>
<comment type="caution">
    <text evidence="2">The sequence shown here is derived from an EMBL/GenBank/DDBJ whole genome shotgun (WGS) entry which is preliminary data.</text>
</comment>
<dbReference type="AlphaFoldDB" id="W6K0Z1"/>
<protein>
    <recommendedName>
        <fullName evidence="4">DUF2752 domain-containing protein</fullName>
    </recommendedName>
</protein>
<dbReference type="EMBL" id="CAJA01000468">
    <property type="protein sequence ID" value="CCH75132.1"/>
    <property type="molecule type" value="Genomic_DNA"/>
</dbReference>
<dbReference type="Proteomes" id="UP000035763">
    <property type="component" value="Unassembled WGS sequence"/>
</dbReference>
<sequence>MGASIAVAMAIYGLPAVDLHPPLHRLGIMDPLCGGTRAARYAAQGRFEDAWTYNPLGIVVVYGALLALLRAAVGLVSGRWLNVALGWTPRRRQLAWSVALLLFVALEVRQQLRAELLIAGT</sequence>
<keyword evidence="1" id="KW-0812">Transmembrane</keyword>
<dbReference type="InterPro" id="IPR021215">
    <property type="entry name" value="DUF2752"/>
</dbReference>
<evidence type="ECO:0000256" key="1">
    <source>
        <dbReference type="SAM" id="Phobius"/>
    </source>
</evidence>
<evidence type="ECO:0000313" key="3">
    <source>
        <dbReference type="Proteomes" id="UP000035763"/>
    </source>
</evidence>